<name>A0AAV3Q7R5_LITER</name>
<feature type="region of interest" description="Disordered" evidence="1">
    <location>
        <begin position="347"/>
        <end position="372"/>
    </location>
</feature>
<organism evidence="2 3">
    <name type="scientific">Lithospermum erythrorhizon</name>
    <name type="common">Purple gromwell</name>
    <name type="synonym">Lithospermum officinale var. erythrorhizon</name>
    <dbReference type="NCBI Taxonomy" id="34254"/>
    <lineage>
        <taxon>Eukaryota</taxon>
        <taxon>Viridiplantae</taxon>
        <taxon>Streptophyta</taxon>
        <taxon>Embryophyta</taxon>
        <taxon>Tracheophyta</taxon>
        <taxon>Spermatophyta</taxon>
        <taxon>Magnoliopsida</taxon>
        <taxon>eudicotyledons</taxon>
        <taxon>Gunneridae</taxon>
        <taxon>Pentapetalae</taxon>
        <taxon>asterids</taxon>
        <taxon>lamiids</taxon>
        <taxon>Boraginales</taxon>
        <taxon>Boraginaceae</taxon>
        <taxon>Boraginoideae</taxon>
        <taxon>Lithospermeae</taxon>
        <taxon>Lithospermum</taxon>
    </lineage>
</organism>
<feature type="region of interest" description="Disordered" evidence="1">
    <location>
        <begin position="399"/>
        <end position="442"/>
    </location>
</feature>
<evidence type="ECO:0000256" key="1">
    <source>
        <dbReference type="SAM" id="MobiDB-lite"/>
    </source>
</evidence>
<comment type="caution">
    <text evidence="2">The sequence shown here is derived from an EMBL/GenBank/DDBJ whole genome shotgun (WGS) entry which is preliminary data.</text>
</comment>
<proteinExistence type="predicted"/>
<sequence length="458" mass="50725">MSDDGENSVKTPHVPPTPPNNPTDNTKIDMFSPDYLNSNDSPGSPIIIVIFSGGNYDECSRSLRLSMVSRSLDPPLMLDRGYQAMLNTETLRLANPVSGDRDDVMALAIRTPSVTRHLEILDKSKLSCRFCSRNAAWDNPGRRFRAAVRAFRVGSLLASSDSSSVRGDSPLSDMTNDQWQQVIGLFSKAVSTTSDDRLMAKSLDDSWIIDTGASSHVTGNIRYLFDISSRPACPIGLPDGKRSMATHFRAMHLRYGLILKHVGSDALNLKNPEARQHEDVPPNVQGQFNIGIQSRTGGGQKISVIAFLELSKKGNFKESLLKRKPLNLAEVNEQAYKYIQIEDAEKRADKRRGKRPMEETRRRSPEPKRRSTLDRIRALDKGYSRVDLPREVSSRAFKGIQRRRRRFDRDRSESPGGPPSITGKANIITGGRSRGGDSGSARGVCKRDIYAVTAATGP</sequence>
<feature type="compositionally biased region" description="Basic and acidic residues" evidence="1">
    <location>
        <begin position="355"/>
        <end position="372"/>
    </location>
</feature>
<dbReference type="EMBL" id="BAABME010003548">
    <property type="protein sequence ID" value="GAA0159212.1"/>
    <property type="molecule type" value="Genomic_DNA"/>
</dbReference>
<dbReference type="Proteomes" id="UP001454036">
    <property type="component" value="Unassembled WGS sequence"/>
</dbReference>
<accession>A0AAV3Q7R5</accession>
<dbReference type="AlphaFoldDB" id="A0AAV3Q7R5"/>
<keyword evidence="3" id="KW-1185">Reference proteome</keyword>
<protein>
    <submittedName>
        <fullName evidence="2">Uncharacterized protein</fullName>
    </submittedName>
</protein>
<feature type="region of interest" description="Disordered" evidence="1">
    <location>
        <begin position="1"/>
        <end position="35"/>
    </location>
</feature>
<reference evidence="2 3" key="1">
    <citation type="submission" date="2024-01" db="EMBL/GenBank/DDBJ databases">
        <title>The complete chloroplast genome sequence of Lithospermum erythrorhizon: insights into the phylogenetic relationship among Boraginaceae species and the maternal lineages of purple gromwells.</title>
        <authorList>
            <person name="Okada T."/>
            <person name="Watanabe K."/>
        </authorList>
    </citation>
    <scope>NUCLEOTIDE SEQUENCE [LARGE SCALE GENOMIC DNA]</scope>
</reference>
<gene>
    <name evidence="2" type="ORF">LIER_16042</name>
</gene>
<evidence type="ECO:0000313" key="3">
    <source>
        <dbReference type="Proteomes" id="UP001454036"/>
    </source>
</evidence>
<evidence type="ECO:0000313" key="2">
    <source>
        <dbReference type="EMBL" id="GAA0159212.1"/>
    </source>
</evidence>